<accession>A0A9J5X3Q3</accession>
<evidence type="ECO:0000313" key="1">
    <source>
        <dbReference type="EMBL" id="KAG5581846.1"/>
    </source>
</evidence>
<evidence type="ECO:0000313" key="2">
    <source>
        <dbReference type="Proteomes" id="UP000824120"/>
    </source>
</evidence>
<dbReference type="Proteomes" id="UP000824120">
    <property type="component" value="Chromosome 10"/>
</dbReference>
<comment type="caution">
    <text evidence="1">The sequence shown here is derived from an EMBL/GenBank/DDBJ whole genome shotgun (WGS) entry which is preliminary data.</text>
</comment>
<organism evidence="1 2">
    <name type="scientific">Solanum commersonii</name>
    <name type="common">Commerson's wild potato</name>
    <name type="synonym">Commerson's nightshade</name>
    <dbReference type="NCBI Taxonomy" id="4109"/>
    <lineage>
        <taxon>Eukaryota</taxon>
        <taxon>Viridiplantae</taxon>
        <taxon>Streptophyta</taxon>
        <taxon>Embryophyta</taxon>
        <taxon>Tracheophyta</taxon>
        <taxon>Spermatophyta</taxon>
        <taxon>Magnoliopsida</taxon>
        <taxon>eudicotyledons</taxon>
        <taxon>Gunneridae</taxon>
        <taxon>Pentapetalae</taxon>
        <taxon>asterids</taxon>
        <taxon>lamiids</taxon>
        <taxon>Solanales</taxon>
        <taxon>Solanaceae</taxon>
        <taxon>Solanoideae</taxon>
        <taxon>Solaneae</taxon>
        <taxon>Solanum</taxon>
    </lineage>
</organism>
<proteinExistence type="predicted"/>
<dbReference type="EMBL" id="JACXVP010000010">
    <property type="protein sequence ID" value="KAG5581846.1"/>
    <property type="molecule type" value="Genomic_DNA"/>
</dbReference>
<feature type="non-terminal residue" evidence="1">
    <location>
        <position position="121"/>
    </location>
</feature>
<dbReference type="AlphaFoldDB" id="A0A9J5X3Q3"/>
<keyword evidence="2" id="KW-1185">Reference proteome</keyword>
<protein>
    <submittedName>
        <fullName evidence="1">Uncharacterized protein</fullName>
    </submittedName>
</protein>
<sequence>MTILILKLTELQEECWTIYAYENEPQVKFEKQCGPIYKQIMNFSLRTIILLDAEPQCCSHDIKFELWSRRKKNKRYYLQIAKKVKREMNGPKGRIPNLHISRSTEAITSHILQIDRFHSAK</sequence>
<reference evidence="1 2" key="1">
    <citation type="submission" date="2020-09" db="EMBL/GenBank/DDBJ databases">
        <title>De no assembly of potato wild relative species, Solanum commersonii.</title>
        <authorList>
            <person name="Cho K."/>
        </authorList>
    </citation>
    <scope>NUCLEOTIDE SEQUENCE [LARGE SCALE GENOMIC DNA]</scope>
    <source>
        <strain evidence="1">LZ3.2</strain>
        <tissue evidence="1">Leaf</tissue>
    </source>
</reference>
<gene>
    <name evidence="1" type="ORF">H5410_052473</name>
</gene>
<name>A0A9J5X3Q3_SOLCO</name>